<accession>A0A6L9SSW8</accession>
<comment type="caution">
    <text evidence="3">The sequence shown here is derived from an EMBL/GenBank/DDBJ whole genome shotgun (WGS) entry which is preliminary data.</text>
</comment>
<evidence type="ECO:0000313" key="4">
    <source>
        <dbReference type="Proteomes" id="UP000483293"/>
    </source>
</evidence>
<dbReference type="Proteomes" id="UP000483293">
    <property type="component" value="Unassembled WGS sequence"/>
</dbReference>
<organism evidence="3 4">
    <name type="scientific">Bifidobacterium platyrrhinorum</name>
    <dbReference type="NCBI Taxonomy" id="2661628"/>
    <lineage>
        <taxon>Bacteria</taxon>
        <taxon>Bacillati</taxon>
        <taxon>Actinomycetota</taxon>
        <taxon>Actinomycetes</taxon>
        <taxon>Bifidobacteriales</taxon>
        <taxon>Bifidobacteriaceae</taxon>
        <taxon>Bifidobacterium</taxon>
    </lineage>
</organism>
<feature type="domain" description="Phosphatidate phosphatase APP1 catalytic" evidence="2">
    <location>
        <begin position="227"/>
        <end position="378"/>
    </location>
</feature>
<dbReference type="InterPro" id="IPR019236">
    <property type="entry name" value="APP1_cat"/>
</dbReference>
<dbReference type="EMBL" id="WHZV01000003">
    <property type="protein sequence ID" value="NEG55165.1"/>
    <property type="molecule type" value="Genomic_DNA"/>
</dbReference>
<keyword evidence="4" id="KW-1185">Reference proteome</keyword>
<dbReference type="PANTHER" id="PTHR28208">
    <property type="entry name" value="PHOSPHATIDATE PHOSPHATASE APP1"/>
    <property type="match status" value="1"/>
</dbReference>
<gene>
    <name evidence="3" type="ORF">GFD21_05135</name>
</gene>
<reference evidence="3 4" key="1">
    <citation type="submission" date="2019-10" db="EMBL/GenBank/DDBJ databases">
        <title>Bifidobacterium from non-human primates.</title>
        <authorList>
            <person name="Modesto M."/>
        </authorList>
    </citation>
    <scope>NUCLEOTIDE SEQUENCE [LARGE SCALE GENOMIC DNA]</scope>
    <source>
        <strain evidence="3 4">SMA15</strain>
    </source>
</reference>
<proteinExistence type="predicted"/>
<dbReference type="GO" id="GO:0008195">
    <property type="term" value="F:phosphatidate phosphatase activity"/>
    <property type="evidence" value="ECO:0007669"/>
    <property type="project" value="InterPro"/>
</dbReference>
<sequence>MNRAERRVAETGTGIGGAGLGARASATTPAPGTAVGDDMPTVPIPARHAVTTFDAASRRERFEAQPFLERLVRRVVTRVFNVWVTGATRAAHRLDWFPRVDPYVGYGTNDYSRLICRTVYAPEHSEYGRATRGIRGMLAIPSPHTQVKIRIDDVPLETVQVGESERFDAVDARPDLDSEYAISDTSGYLDLVAEHRLEPGVHRVSYRVNGRKPVRANLFTIPTSAKVGIISDVDDTIMITQAPVLWKAAWNLLFLNPDKKASVPGMSVLFTKLADLFPDAPFFYLSTSPWNVEGSIRHFIENHGFPEGPLLLRDLDPRPKTFIPTGPQHKLEFVEQLMADFPDMRFILVGDDGQKDPTTYATIVRRYPGRVLAIAIRQLSPRESMPFGINPAGMTATQPMPATDVPVFTGTTGANLMKTMLPYLKSHMA</sequence>
<dbReference type="AlphaFoldDB" id="A0A6L9SSW8"/>
<evidence type="ECO:0000256" key="1">
    <source>
        <dbReference type="SAM" id="MobiDB-lite"/>
    </source>
</evidence>
<evidence type="ECO:0000259" key="2">
    <source>
        <dbReference type="Pfam" id="PF09949"/>
    </source>
</evidence>
<dbReference type="Pfam" id="PF09949">
    <property type="entry name" value="APP1_cat"/>
    <property type="match status" value="1"/>
</dbReference>
<dbReference type="PANTHER" id="PTHR28208:SF3">
    <property type="entry name" value="PHOSPHATIDATE PHOSPHATASE APP1"/>
    <property type="match status" value="1"/>
</dbReference>
<evidence type="ECO:0000313" key="3">
    <source>
        <dbReference type="EMBL" id="NEG55165.1"/>
    </source>
</evidence>
<dbReference type="InterPro" id="IPR052935">
    <property type="entry name" value="Mg2+_PAP"/>
</dbReference>
<name>A0A6L9SSW8_9BIFI</name>
<protein>
    <submittedName>
        <fullName evidence="3">DUF2183 domain-containing protein</fullName>
    </submittedName>
</protein>
<feature type="region of interest" description="Disordered" evidence="1">
    <location>
        <begin position="1"/>
        <end position="42"/>
    </location>
</feature>